<dbReference type="InterPro" id="IPR004101">
    <property type="entry name" value="Mur_ligase_C"/>
</dbReference>
<dbReference type="Gene3D" id="3.90.190.20">
    <property type="entry name" value="Mur ligase, C-terminal domain"/>
    <property type="match status" value="1"/>
</dbReference>
<name>A0ABQ4PL98_9GAMM</name>
<dbReference type="InterPro" id="IPR013221">
    <property type="entry name" value="Mur_ligase_cen"/>
</dbReference>
<evidence type="ECO:0000256" key="7">
    <source>
        <dbReference type="ARBA" id="ARBA00022984"/>
    </source>
</evidence>
<dbReference type="NCBIfam" id="TIGR01143">
    <property type="entry name" value="murF"/>
    <property type="match status" value="1"/>
</dbReference>
<dbReference type="PANTHER" id="PTHR43024">
    <property type="entry name" value="UDP-N-ACETYLMURAMOYL-TRIPEPTIDE--D-ALANYL-D-ALANINE LIGASE"/>
    <property type="match status" value="1"/>
</dbReference>
<dbReference type="RefSeq" id="WP_119978611.1">
    <property type="nucleotide sequence ID" value="NZ_BPFB01000032.1"/>
</dbReference>
<dbReference type="Gene3D" id="3.40.1390.10">
    <property type="entry name" value="MurE/MurF, N-terminal domain"/>
    <property type="match status" value="1"/>
</dbReference>
<evidence type="ECO:0000256" key="11">
    <source>
        <dbReference type="RuleBase" id="RU004136"/>
    </source>
</evidence>
<dbReference type="PANTHER" id="PTHR43024:SF1">
    <property type="entry name" value="UDP-N-ACETYLMURAMOYL-TRIPEPTIDE--D-ALANYL-D-ALANINE LIGASE"/>
    <property type="match status" value="1"/>
</dbReference>
<dbReference type="InterPro" id="IPR036615">
    <property type="entry name" value="Mur_ligase_C_dom_sf"/>
</dbReference>
<gene>
    <name evidence="10 15" type="primary">murF</name>
    <name evidence="15" type="ORF">TUM4630_26070</name>
</gene>
<evidence type="ECO:0000256" key="5">
    <source>
        <dbReference type="ARBA" id="ARBA00022840"/>
    </source>
</evidence>
<reference evidence="15 16" key="1">
    <citation type="submission" date="2021-05" db="EMBL/GenBank/DDBJ databases">
        <title>Molecular characterization for Shewanella algae harboring chromosomal blaOXA-55-like strains isolated from clinical and environment sample.</title>
        <authorList>
            <person name="Ohama Y."/>
            <person name="Aoki K."/>
            <person name="Harada S."/>
            <person name="Moriya K."/>
            <person name="Ishii Y."/>
            <person name="Tateda K."/>
        </authorList>
    </citation>
    <scope>NUCLEOTIDE SEQUENCE [LARGE SCALE GENOMIC DNA]</scope>
    <source>
        <strain evidence="15 16">LMG 23746</strain>
    </source>
</reference>
<comment type="similarity">
    <text evidence="10">Belongs to the MurCDEF family. MurF subfamily.</text>
</comment>
<keyword evidence="3 10" id="KW-0132">Cell division</keyword>
<dbReference type="Pfam" id="PF08245">
    <property type="entry name" value="Mur_ligase_M"/>
    <property type="match status" value="1"/>
</dbReference>
<feature type="domain" description="Mur ligase N-terminal catalytic" evidence="12">
    <location>
        <begin position="25"/>
        <end position="71"/>
    </location>
</feature>
<dbReference type="InterPro" id="IPR005863">
    <property type="entry name" value="UDP-N-AcMur_synth"/>
</dbReference>
<dbReference type="EMBL" id="BPFB01000032">
    <property type="protein sequence ID" value="GIU48834.1"/>
    <property type="molecule type" value="Genomic_DNA"/>
</dbReference>
<evidence type="ECO:0000256" key="3">
    <source>
        <dbReference type="ARBA" id="ARBA00022618"/>
    </source>
</evidence>
<dbReference type="InterPro" id="IPR036565">
    <property type="entry name" value="Mur-like_cat_sf"/>
</dbReference>
<keyword evidence="16" id="KW-1185">Reference proteome</keyword>
<feature type="domain" description="Mur ligase central" evidence="14">
    <location>
        <begin position="106"/>
        <end position="302"/>
    </location>
</feature>
<dbReference type="GO" id="GO:0016874">
    <property type="term" value="F:ligase activity"/>
    <property type="evidence" value="ECO:0007669"/>
    <property type="project" value="UniProtKB-KW"/>
</dbReference>
<evidence type="ECO:0000256" key="4">
    <source>
        <dbReference type="ARBA" id="ARBA00022741"/>
    </source>
</evidence>
<dbReference type="InterPro" id="IPR051046">
    <property type="entry name" value="MurCDEF_CellWall_CoF430Synth"/>
</dbReference>
<dbReference type="EC" id="6.3.2.10" evidence="10 11"/>
<keyword evidence="6 10" id="KW-0133">Cell shape</keyword>
<comment type="subcellular location">
    <subcellularLocation>
        <location evidence="10 11">Cytoplasm</location>
    </subcellularLocation>
</comment>
<evidence type="ECO:0000313" key="15">
    <source>
        <dbReference type="EMBL" id="GIU48834.1"/>
    </source>
</evidence>
<dbReference type="SUPFAM" id="SSF53244">
    <property type="entry name" value="MurD-like peptide ligases, peptide-binding domain"/>
    <property type="match status" value="1"/>
</dbReference>
<evidence type="ECO:0000259" key="14">
    <source>
        <dbReference type="Pfam" id="PF08245"/>
    </source>
</evidence>
<evidence type="ECO:0000256" key="10">
    <source>
        <dbReference type="HAMAP-Rule" id="MF_02019"/>
    </source>
</evidence>
<keyword evidence="1 10" id="KW-0963">Cytoplasm</keyword>
<dbReference type="InterPro" id="IPR035911">
    <property type="entry name" value="MurE/MurF_N"/>
</dbReference>
<evidence type="ECO:0000259" key="13">
    <source>
        <dbReference type="Pfam" id="PF02875"/>
    </source>
</evidence>
<evidence type="ECO:0000313" key="16">
    <source>
        <dbReference type="Proteomes" id="UP000761574"/>
    </source>
</evidence>
<dbReference type="SUPFAM" id="SSF63418">
    <property type="entry name" value="MurE/MurF N-terminal domain"/>
    <property type="match status" value="1"/>
</dbReference>
<evidence type="ECO:0000256" key="8">
    <source>
        <dbReference type="ARBA" id="ARBA00023306"/>
    </source>
</evidence>
<evidence type="ECO:0000256" key="9">
    <source>
        <dbReference type="ARBA" id="ARBA00023316"/>
    </source>
</evidence>
<organism evidence="15 16">
    <name type="scientific">Shewanella algidipiscicola</name>
    <dbReference type="NCBI Taxonomy" id="614070"/>
    <lineage>
        <taxon>Bacteria</taxon>
        <taxon>Pseudomonadati</taxon>
        <taxon>Pseudomonadota</taxon>
        <taxon>Gammaproteobacteria</taxon>
        <taxon>Alteromonadales</taxon>
        <taxon>Shewanellaceae</taxon>
        <taxon>Shewanella</taxon>
    </lineage>
</organism>
<keyword evidence="9 10" id="KW-0961">Cell wall biogenesis/degradation</keyword>
<feature type="binding site" evidence="10">
    <location>
        <begin position="107"/>
        <end position="113"/>
    </location>
    <ligand>
        <name>ATP</name>
        <dbReference type="ChEBI" id="CHEBI:30616"/>
    </ligand>
</feature>
<protein>
    <recommendedName>
        <fullName evidence="10 11">UDP-N-acetylmuramoyl-tripeptide--D-alanyl-D-alanine ligase</fullName>
        <ecNumber evidence="10 11">6.3.2.10</ecNumber>
    </recommendedName>
    <alternativeName>
        <fullName evidence="10">D-alanyl-D-alanine-adding enzyme</fullName>
    </alternativeName>
</protein>
<proteinExistence type="inferred from homology"/>
<comment type="function">
    <text evidence="10 11">Involved in cell wall formation. Catalyzes the final step in the synthesis of UDP-N-acetylmuramoyl-pentapeptide, the precursor of murein.</text>
</comment>
<evidence type="ECO:0000256" key="6">
    <source>
        <dbReference type="ARBA" id="ARBA00022960"/>
    </source>
</evidence>
<sequence length="465" mass="49655">MIPLTLTQLATQLDGRLVGDDLTVSKVASDSRAVDAQTLFVALKGERFDGHDFAATAVDNGAAALLVERVLPLPVPQLVVGNSQLAMGQIGAFVKQHVAPKSLALTGSNGKTSVKEMVATILSQQHQVLYTAGNFNNEIGVPLTLLRLEPQHEFGVFELGANHIGEINYTSSLVQPDVALVNNVASAHLEGFGSLEGVAKAKSEIFNHLAKAGVAVINADDAFADVMHAAAAGAAQLTFSIQESTEAEPELAKRADVVACDLRADVVGRYRFDLHYQQQCYPVSLPLSGRHQVSNALAATACCLALGLSLHEIVDGLHKLTPVQGRMLPTQLGRILLVDDSYNANPASVGAAIDWLQEISGNRCLVLGDLGELGDNASLLHWQLGEKAKLQGIDALFSLGELSRNSSDAFSGQHFDHLDELVVSLINYFNQLDGDVTVLVKGSRSAKMERVVEALIAAFERKELY</sequence>
<dbReference type="Gene3D" id="3.40.1190.10">
    <property type="entry name" value="Mur-like, catalytic domain"/>
    <property type="match status" value="1"/>
</dbReference>
<keyword evidence="8 10" id="KW-0131">Cell cycle</keyword>
<evidence type="ECO:0000259" key="12">
    <source>
        <dbReference type="Pfam" id="PF01225"/>
    </source>
</evidence>
<comment type="pathway">
    <text evidence="10 11">Cell wall biogenesis; peptidoglycan biosynthesis.</text>
</comment>
<keyword evidence="2 10" id="KW-0436">Ligase</keyword>
<accession>A0ABQ4PL98</accession>
<comment type="catalytic activity">
    <reaction evidence="10 11">
        <text>D-alanyl-D-alanine + UDP-N-acetyl-alpha-D-muramoyl-L-alanyl-gamma-D-glutamyl-meso-2,6-diaminopimelate + ATP = UDP-N-acetyl-alpha-D-muramoyl-L-alanyl-gamma-D-glutamyl-meso-2,6-diaminopimeloyl-D-alanyl-D-alanine + ADP + phosphate + H(+)</text>
        <dbReference type="Rhea" id="RHEA:28374"/>
        <dbReference type="ChEBI" id="CHEBI:15378"/>
        <dbReference type="ChEBI" id="CHEBI:30616"/>
        <dbReference type="ChEBI" id="CHEBI:43474"/>
        <dbReference type="ChEBI" id="CHEBI:57822"/>
        <dbReference type="ChEBI" id="CHEBI:61386"/>
        <dbReference type="ChEBI" id="CHEBI:83905"/>
        <dbReference type="ChEBI" id="CHEBI:456216"/>
        <dbReference type="EC" id="6.3.2.10"/>
    </reaction>
</comment>
<feature type="domain" description="Mur ligase C-terminal" evidence="13">
    <location>
        <begin position="326"/>
        <end position="444"/>
    </location>
</feature>
<keyword evidence="5 10" id="KW-0067">ATP-binding</keyword>
<keyword evidence="4 10" id="KW-0547">Nucleotide-binding</keyword>
<keyword evidence="7 10" id="KW-0573">Peptidoglycan synthesis</keyword>
<dbReference type="InterPro" id="IPR000713">
    <property type="entry name" value="Mur_ligase_N"/>
</dbReference>
<comment type="caution">
    <text evidence="15">The sequence shown here is derived from an EMBL/GenBank/DDBJ whole genome shotgun (WGS) entry which is preliminary data.</text>
</comment>
<dbReference type="Proteomes" id="UP000761574">
    <property type="component" value="Unassembled WGS sequence"/>
</dbReference>
<evidence type="ECO:0000256" key="2">
    <source>
        <dbReference type="ARBA" id="ARBA00022598"/>
    </source>
</evidence>
<dbReference type="Pfam" id="PF01225">
    <property type="entry name" value="Mur_ligase"/>
    <property type="match status" value="1"/>
</dbReference>
<dbReference type="SUPFAM" id="SSF53623">
    <property type="entry name" value="MurD-like peptide ligases, catalytic domain"/>
    <property type="match status" value="1"/>
</dbReference>
<dbReference type="HAMAP" id="MF_02019">
    <property type="entry name" value="MurF"/>
    <property type="match status" value="1"/>
</dbReference>
<dbReference type="Pfam" id="PF02875">
    <property type="entry name" value="Mur_ligase_C"/>
    <property type="match status" value="1"/>
</dbReference>
<evidence type="ECO:0000256" key="1">
    <source>
        <dbReference type="ARBA" id="ARBA00022490"/>
    </source>
</evidence>